<dbReference type="EMBL" id="FQZS01000032">
    <property type="protein sequence ID" value="SHJ33959.1"/>
    <property type="molecule type" value="Genomic_DNA"/>
</dbReference>
<dbReference type="Proteomes" id="UP000184442">
    <property type="component" value="Unassembled WGS sequence"/>
</dbReference>
<keyword evidence="2" id="KW-1185">Reference proteome</keyword>
<evidence type="ECO:0000313" key="1">
    <source>
        <dbReference type="EMBL" id="SHJ33959.1"/>
    </source>
</evidence>
<protein>
    <submittedName>
        <fullName evidence="1">Uncharacterized protein</fullName>
    </submittedName>
</protein>
<dbReference type="AlphaFoldDB" id="A0A1M6IHQ7"/>
<gene>
    <name evidence="1" type="ORF">SAMN02745176_03268</name>
</gene>
<dbReference type="RefSeq" id="WP_073027635.1">
    <property type="nucleotide sequence ID" value="NZ_FQZS01000032.1"/>
</dbReference>
<name>A0A1M6IHQ7_9FIRM</name>
<reference evidence="1 2" key="1">
    <citation type="submission" date="2016-11" db="EMBL/GenBank/DDBJ databases">
        <authorList>
            <person name="Jaros S."/>
            <person name="Januszkiewicz K."/>
            <person name="Wedrychowicz H."/>
        </authorList>
    </citation>
    <scope>NUCLEOTIDE SEQUENCE [LARGE SCALE GENOMIC DNA]</scope>
    <source>
        <strain evidence="1 2">DSM 19022</strain>
    </source>
</reference>
<evidence type="ECO:0000313" key="2">
    <source>
        <dbReference type="Proteomes" id="UP000184442"/>
    </source>
</evidence>
<sequence>MKKTDDETWEVKINNAGDLLYKFINEKNFCINDPYADKYIYIDGIGYWSKIYDKQVVKHVSLPIINDVLICKNINDEYFPVGITNTINSIDSKVICWAEISNIKTDFLVSMVWEDPDGCLLTGIDMLIEKYRRKERRIFGGIDLSNIIDSQFIKQGN</sequence>
<proteinExistence type="predicted"/>
<accession>A0A1M6IHQ7</accession>
<organism evidence="1 2">
    <name type="scientific">Lutispora thermophila DSM 19022</name>
    <dbReference type="NCBI Taxonomy" id="1122184"/>
    <lineage>
        <taxon>Bacteria</taxon>
        <taxon>Bacillati</taxon>
        <taxon>Bacillota</taxon>
        <taxon>Clostridia</taxon>
        <taxon>Lutisporales</taxon>
        <taxon>Lutisporaceae</taxon>
        <taxon>Lutispora</taxon>
    </lineage>
</organism>